<dbReference type="EC" id="4.6.1.12" evidence="3 7"/>
<feature type="binding site" evidence="7">
    <location>
        <position position="143"/>
    </location>
    <ligand>
        <name>4-CDP-2-C-methyl-D-erythritol 2-phosphate</name>
        <dbReference type="ChEBI" id="CHEBI:57919"/>
    </ligand>
</feature>
<sequence>MGELRVGHGYDVHPLVEGRPLVLAGVAIPFEKGLAGHSDADVITHAVCDALLGAAGLKDIGQLFPDSDPRFRGIESLKLLKEVVDLLSERGWRVINVDVTVVCQSPKLAPYREEMIRRLREAMGEGAVNIKATTTEHLGFIGRGEAIAAHAVSLITKGQDLTGCRDRL</sequence>
<accession>A0A6G7PW24</accession>
<feature type="binding site" evidence="7">
    <location>
        <position position="11"/>
    </location>
    <ligand>
        <name>a divalent metal cation</name>
        <dbReference type="ChEBI" id="CHEBI:60240"/>
    </ligand>
</feature>
<evidence type="ECO:0000256" key="2">
    <source>
        <dbReference type="ARBA" id="ARBA00004709"/>
    </source>
</evidence>
<evidence type="ECO:0000313" key="10">
    <source>
        <dbReference type="Proteomes" id="UP000502179"/>
    </source>
</evidence>
<evidence type="ECO:0000256" key="6">
    <source>
        <dbReference type="ARBA" id="ARBA00023239"/>
    </source>
</evidence>
<feature type="binding site" evidence="7">
    <location>
        <begin position="64"/>
        <end position="68"/>
    </location>
    <ligand>
        <name>4-CDP-2-C-methyl-D-erythritol 2-phosphate</name>
        <dbReference type="ChEBI" id="CHEBI:57919"/>
    </ligand>
</feature>
<dbReference type="PANTHER" id="PTHR43181">
    <property type="entry name" value="2-C-METHYL-D-ERYTHRITOL 2,4-CYCLODIPHOSPHATE SYNTHASE, CHLOROPLASTIC"/>
    <property type="match status" value="1"/>
</dbReference>
<dbReference type="Pfam" id="PF02542">
    <property type="entry name" value="YgbB"/>
    <property type="match status" value="1"/>
</dbReference>
<dbReference type="KEGG" id="tav:G4V39_04900"/>
<evidence type="ECO:0000256" key="4">
    <source>
        <dbReference type="ARBA" id="ARBA00022723"/>
    </source>
</evidence>
<keyword evidence="10" id="KW-1185">Reference proteome</keyword>
<keyword evidence="6 7" id="KW-0456">Lyase</keyword>
<comment type="catalytic activity">
    <reaction evidence="1 7 8">
        <text>4-CDP-2-C-methyl-D-erythritol 2-phosphate = 2-C-methyl-D-erythritol 2,4-cyclic diphosphate + CMP</text>
        <dbReference type="Rhea" id="RHEA:23864"/>
        <dbReference type="ChEBI" id="CHEBI:57919"/>
        <dbReference type="ChEBI" id="CHEBI:58483"/>
        <dbReference type="ChEBI" id="CHEBI:60377"/>
        <dbReference type="EC" id="4.6.1.12"/>
    </reaction>
</comment>
<feature type="binding site" evidence="7">
    <location>
        <position position="13"/>
    </location>
    <ligand>
        <name>a divalent metal cation</name>
        <dbReference type="ChEBI" id="CHEBI:60240"/>
    </ligand>
</feature>
<evidence type="ECO:0000256" key="8">
    <source>
        <dbReference type="RuleBase" id="RU004395"/>
    </source>
</evidence>
<gene>
    <name evidence="7" type="primary">ispF</name>
    <name evidence="9" type="ORF">G4V39_04900</name>
</gene>
<dbReference type="InterPro" id="IPR003526">
    <property type="entry name" value="MECDP_synthase"/>
</dbReference>
<dbReference type="GO" id="GO:0019288">
    <property type="term" value="P:isopentenyl diphosphate biosynthetic process, methylerythritol 4-phosphate pathway"/>
    <property type="evidence" value="ECO:0007669"/>
    <property type="project" value="UniProtKB-UniRule"/>
</dbReference>
<dbReference type="HAMAP" id="MF_00107">
    <property type="entry name" value="IspF"/>
    <property type="match status" value="1"/>
</dbReference>
<name>A0A6G7PW24_9BACT</name>
<dbReference type="AlphaFoldDB" id="A0A6G7PW24"/>
<feature type="site" description="Transition state stabilizer" evidence="7">
    <location>
        <position position="134"/>
    </location>
</feature>
<dbReference type="GO" id="GO:0016114">
    <property type="term" value="P:terpenoid biosynthetic process"/>
    <property type="evidence" value="ECO:0007669"/>
    <property type="project" value="InterPro"/>
</dbReference>
<protein>
    <recommendedName>
        <fullName evidence="3 7">2-C-methyl-D-erythritol 2,4-cyclodiphosphate synthase</fullName>
        <shortName evidence="7">MECDP-synthase</shortName>
        <shortName evidence="7">MECPP-synthase</shortName>
        <shortName evidence="7">MECPS</shortName>
        <ecNumber evidence="3 7">4.6.1.12</ecNumber>
    </recommendedName>
</protein>
<keyword evidence="4 7" id="KW-0479">Metal-binding</keyword>
<feature type="binding site" evidence="7">
    <location>
        <position position="140"/>
    </location>
    <ligand>
        <name>4-CDP-2-C-methyl-D-erythritol 2-phosphate</name>
        <dbReference type="ChEBI" id="CHEBI:57919"/>
    </ligand>
</feature>
<comment type="caution">
    <text evidence="7">Lacks conserved residue(s) required for the propagation of feature annotation.</text>
</comment>
<dbReference type="NCBIfam" id="TIGR00151">
    <property type="entry name" value="ispF"/>
    <property type="match status" value="1"/>
</dbReference>
<dbReference type="RefSeq" id="WP_166031866.1">
    <property type="nucleotide sequence ID" value="NZ_CP048877.1"/>
</dbReference>
<dbReference type="Gene3D" id="3.30.1330.50">
    <property type="entry name" value="2-C-methyl-D-erythritol 2,4-cyclodiphosphate synthase"/>
    <property type="match status" value="1"/>
</dbReference>
<dbReference type="InterPro" id="IPR036571">
    <property type="entry name" value="MECDP_synthase_sf"/>
</dbReference>
<evidence type="ECO:0000256" key="3">
    <source>
        <dbReference type="ARBA" id="ARBA00012579"/>
    </source>
</evidence>
<dbReference type="PROSITE" id="PS01350">
    <property type="entry name" value="ISPF"/>
    <property type="match status" value="1"/>
</dbReference>
<dbReference type="Proteomes" id="UP000502179">
    <property type="component" value="Chromosome"/>
</dbReference>
<comment type="function">
    <text evidence="7">Involved in the biosynthesis of isopentenyl diphosphate (IPP) and dimethylallyl diphosphate (DMAPP), two major building blocks of isoprenoid compounds. Catalyzes the conversion of 4-diphosphocytidyl-2-C-methyl-D-erythritol 2-phosphate (CDP-ME2P) to 2-C-methyl-D-erythritol 2,4-cyclodiphosphate (ME-CPP) with a corresponding release of cytidine 5-monophosphate (CMP).</text>
</comment>
<comment type="subunit">
    <text evidence="7">Homotrimer.</text>
</comment>
<dbReference type="PANTHER" id="PTHR43181:SF1">
    <property type="entry name" value="2-C-METHYL-D-ERYTHRITOL 2,4-CYCLODIPHOSPHATE SYNTHASE, CHLOROPLASTIC"/>
    <property type="match status" value="1"/>
</dbReference>
<evidence type="ECO:0000256" key="5">
    <source>
        <dbReference type="ARBA" id="ARBA00023229"/>
    </source>
</evidence>
<evidence type="ECO:0000256" key="1">
    <source>
        <dbReference type="ARBA" id="ARBA00000200"/>
    </source>
</evidence>
<comment type="similarity">
    <text evidence="7 8">Belongs to the IspF family.</text>
</comment>
<dbReference type="EMBL" id="CP048877">
    <property type="protein sequence ID" value="QIJ71648.1"/>
    <property type="molecule type" value="Genomic_DNA"/>
</dbReference>
<dbReference type="SUPFAM" id="SSF69765">
    <property type="entry name" value="IpsF-like"/>
    <property type="match status" value="1"/>
</dbReference>
<dbReference type="GO" id="GO:0046872">
    <property type="term" value="F:metal ion binding"/>
    <property type="evidence" value="ECO:0007669"/>
    <property type="project" value="UniProtKB-KW"/>
</dbReference>
<dbReference type="InterPro" id="IPR020555">
    <property type="entry name" value="MECDP_synthase_CS"/>
</dbReference>
<organism evidence="9 10">
    <name type="scientific">Thermosulfuriphilus ammonigenes</name>
    <dbReference type="NCBI Taxonomy" id="1936021"/>
    <lineage>
        <taxon>Bacteria</taxon>
        <taxon>Pseudomonadati</taxon>
        <taxon>Thermodesulfobacteriota</taxon>
        <taxon>Thermodesulfobacteria</taxon>
        <taxon>Thermodesulfobacteriales</taxon>
        <taxon>Thermodesulfobacteriaceae</taxon>
        <taxon>Thermosulfuriphilus</taxon>
    </lineage>
</organism>
<dbReference type="CDD" id="cd00554">
    <property type="entry name" value="MECDP_synthase"/>
    <property type="match status" value="1"/>
</dbReference>
<reference evidence="9 10" key="1">
    <citation type="submission" date="2020-02" db="EMBL/GenBank/DDBJ databases">
        <title>Genome analysis of Thermosulfuriphilus ammonigenes ST65T, an anaerobic thermophilic chemolithoautotrophic bacterium isolated from a deep-sea hydrothermal vent.</title>
        <authorList>
            <person name="Slobodkina G."/>
            <person name="Allioux M."/>
            <person name="Merkel A."/>
            <person name="Alain K."/>
            <person name="Jebbar M."/>
            <person name="Slobodkin A."/>
        </authorList>
    </citation>
    <scope>NUCLEOTIDE SEQUENCE [LARGE SCALE GENOMIC DNA]</scope>
    <source>
        <strain evidence="9 10">ST65</strain>
    </source>
</reference>
<evidence type="ECO:0000313" key="9">
    <source>
        <dbReference type="EMBL" id="QIJ71648.1"/>
    </source>
</evidence>
<feature type="binding site" evidence="7">
    <location>
        <begin position="11"/>
        <end position="13"/>
    </location>
    <ligand>
        <name>4-CDP-2-C-methyl-D-erythritol 2-phosphate</name>
        <dbReference type="ChEBI" id="CHEBI:57919"/>
    </ligand>
</feature>
<feature type="site" description="Transition state stabilizer" evidence="7">
    <location>
        <position position="37"/>
    </location>
</feature>
<feature type="binding site" evidence="7">
    <location>
        <begin position="59"/>
        <end position="61"/>
    </location>
    <ligand>
        <name>4-CDP-2-C-methyl-D-erythritol 2-phosphate</name>
        <dbReference type="ChEBI" id="CHEBI:57919"/>
    </ligand>
</feature>
<feature type="binding site" evidence="7">
    <location>
        <begin position="37"/>
        <end position="38"/>
    </location>
    <ligand>
        <name>4-CDP-2-C-methyl-D-erythritol 2-phosphate</name>
        <dbReference type="ChEBI" id="CHEBI:57919"/>
    </ligand>
</feature>
<comment type="pathway">
    <text evidence="2 7">Isoprenoid biosynthesis; isopentenyl diphosphate biosynthesis via DXP pathway; isopentenyl diphosphate from 1-deoxy-D-xylulose 5-phosphate: step 4/6.</text>
</comment>
<dbReference type="GO" id="GO:0008685">
    <property type="term" value="F:2-C-methyl-D-erythritol 2,4-cyclodiphosphate synthase activity"/>
    <property type="evidence" value="ECO:0007669"/>
    <property type="project" value="UniProtKB-UniRule"/>
</dbReference>
<feature type="binding site" evidence="7">
    <location>
        <position position="45"/>
    </location>
    <ligand>
        <name>a divalent metal cation</name>
        <dbReference type="ChEBI" id="CHEBI:60240"/>
    </ligand>
</feature>
<dbReference type="FunFam" id="3.30.1330.50:FF:000003">
    <property type="entry name" value="2-C-methyl-D-erythritol 2,4-cyclodiphosphate synthase"/>
    <property type="match status" value="1"/>
</dbReference>
<comment type="cofactor">
    <cofactor evidence="7">
        <name>a divalent metal cation</name>
        <dbReference type="ChEBI" id="CHEBI:60240"/>
    </cofactor>
    <text evidence="7">Binds 1 divalent metal cation per subunit.</text>
</comment>
<proteinExistence type="inferred from homology"/>
<feature type="binding site" evidence="7">
    <location>
        <begin position="133"/>
        <end position="136"/>
    </location>
    <ligand>
        <name>4-CDP-2-C-methyl-D-erythritol 2-phosphate</name>
        <dbReference type="ChEBI" id="CHEBI:57919"/>
    </ligand>
</feature>
<keyword evidence="5 7" id="KW-0414">Isoprene biosynthesis</keyword>
<evidence type="ECO:0000256" key="7">
    <source>
        <dbReference type="HAMAP-Rule" id="MF_00107"/>
    </source>
</evidence>
<dbReference type="UniPathway" id="UPA00056">
    <property type="reaction ID" value="UER00095"/>
</dbReference>